<feature type="domain" description="ABC transmembrane type-1" evidence="11">
    <location>
        <begin position="39"/>
        <end position="329"/>
    </location>
</feature>
<evidence type="ECO:0000259" key="10">
    <source>
        <dbReference type="PROSITE" id="PS50893"/>
    </source>
</evidence>
<name>A0A6M5Z4W6_9BACT</name>
<evidence type="ECO:0000259" key="11">
    <source>
        <dbReference type="PROSITE" id="PS50929"/>
    </source>
</evidence>
<dbReference type="Proteomes" id="UP000503447">
    <property type="component" value="Chromosome"/>
</dbReference>
<dbReference type="SUPFAM" id="SSF90123">
    <property type="entry name" value="ABC transporter transmembrane region"/>
    <property type="match status" value="1"/>
</dbReference>
<feature type="domain" description="ABC transporter" evidence="10">
    <location>
        <begin position="366"/>
        <end position="604"/>
    </location>
</feature>
<feature type="transmembrane region" description="Helical" evidence="9">
    <location>
        <begin position="36"/>
        <end position="58"/>
    </location>
</feature>
<dbReference type="GO" id="GO:0005886">
    <property type="term" value="C:plasma membrane"/>
    <property type="evidence" value="ECO:0007669"/>
    <property type="project" value="UniProtKB-SubCell"/>
</dbReference>
<evidence type="ECO:0000256" key="7">
    <source>
        <dbReference type="ARBA" id="ARBA00023136"/>
    </source>
</evidence>
<keyword evidence="6 9" id="KW-1133">Transmembrane helix</keyword>
<keyword evidence="3 9" id="KW-0812">Transmembrane</keyword>
<dbReference type="PROSITE" id="PS50929">
    <property type="entry name" value="ABC_TM1F"/>
    <property type="match status" value="1"/>
</dbReference>
<evidence type="ECO:0000313" key="12">
    <source>
        <dbReference type="EMBL" id="QJX00521.1"/>
    </source>
</evidence>
<dbReference type="PROSITE" id="PS50893">
    <property type="entry name" value="ABC_TRANSPORTER_2"/>
    <property type="match status" value="1"/>
</dbReference>
<keyword evidence="13" id="KW-1185">Reference proteome</keyword>
<dbReference type="GO" id="GO:0005737">
    <property type="term" value="C:cytoplasm"/>
    <property type="evidence" value="ECO:0007669"/>
    <property type="project" value="UniProtKB-ARBA"/>
</dbReference>
<gene>
    <name evidence="12" type="ORF">FTUN_8151</name>
</gene>
<dbReference type="PROSITE" id="PS00211">
    <property type="entry name" value="ABC_TRANSPORTER_1"/>
    <property type="match status" value="1"/>
</dbReference>
<dbReference type="GO" id="GO:0005524">
    <property type="term" value="F:ATP binding"/>
    <property type="evidence" value="ECO:0007669"/>
    <property type="project" value="UniProtKB-KW"/>
</dbReference>
<proteinExistence type="predicted"/>
<sequence length="621" mass="67989">MAAKPQPGFVRFGTEVRELIETARKTWRMLSRPHRYSLLAAVCIMAVGGVLATAVPILSGKLVDRVAQGIQSGEPRAAVLESVTYVLFGIGVLVLVRELLQVLRRYLVENTCTRIERHTSVKVISHLMQANLSGLTHEKIGTLHGKIFRSVSGFMRLLRLSFLDFFPAVLVGVFAVATAIWKEPWLGLAMLGVIPASLFLTVWQLVSQKRVRMKLLRVNEELDGTVVELLGGLDYVRVANAHLHELRRVAKAAESKRAKELRHHVAMSLFGAGKAITEGLFHVGVLAFAAYLAISGSISFGDILTFSMLYLSAMAPLNEIHRVLDEGHEASLRVVDLQELLSLPVDPSFKTPTHTEPRLDDTVAVVRVEGLHVEYSLPDGRPAPALRGIDLVIHPGETIGVAGKSGCGKSTWLKVLMRLLHPREGRTWLMGVPLEEVSRETISHLIGYVGQNPFIFSGTIEENITYGSIRYLPEDVVRAAKMACIHDEIVAMPDGYKSAVAERGANLSGGQRQRIALARVFLLNPPILVLDEATSALDTISERRVQQAIGTATRDRTVIMVAHRLSTFADADRIFVFDDGLLVETGPYHELIGRAGLFAELVRASQSSKAEPHSPPAATAG</sequence>
<dbReference type="InterPro" id="IPR003593">
    <property type="entry name" value="AAA+_ATPase"/>
</dbReference>
<evidence type="ECO:0000256" key="9">
    <source>
        <dbReference type="SAM" id="Phobius"/>
    </source>
</evidence>
<dbReference type="RefSeq" id="WP_171475251.1">
    <property type="nucleotide sequence ID" value="NZ_CP053452.2"/>
</dbReference>
<dbReference type="Pfam" id="PF00664">
    <property type="entry name" value="ABC_membrane"/>
    <property type="match status" value="1"/>
</dbReference>
<evidence type="ECO:0000313" key="13">
    <source>
        <dbReference type="Proteomes" id="UP000503447"/>
    </source>
</evidence>
<dbReference type="GO" id="GO:0140359">
    <property type="term" value="F:ABC-type transporter activity"/>
    <property type="evidence" value="ECO:0007669"/>
    <property type="project" value="InterPro"/>
</dbReference>
<feature type="transmembrane region" description="Helical" evidence="9">
    <location>
        <begin position="78"/>
        <end position="96"/>
    </location>
</feature>
<accession>A0A6M5Z4W6</accession>
<feature type="transmembrane region" description="Helical" evidence="9">
    <location>
        <begin position="157"/>
        <end position="181"/>
    </location>
</feature>
<protein>
    <recommendedName>
        <fullName evidence="8">Multidrug resistance-like ATP-binding protein MdlB</fullName>
    </recommendedName>
</protein>
<evidence type="ECO:0000256" key="8">
    <source>
        <dbReference type="ARBA" id="ARBA00040960"/>
    </source>
</evidence>
<evidence type="ECO:0000256" key="6">
    <source>
        <dbReference type="ARBA" id="ARBA00022989"/>
    </source>
</evidence>
<dbReference type="EMBL" id="CP053452">
    <property type="protein sequence ID" value="QJX00521.1"/>
    <property type="molecule type" value="Genomic_DNA"/>
</dbReference>
<evidence type="ECO:0000256" key="4">
    <source>
        <dbReference type="ARBA" id="ARBA00022741"/>
    </source>
</evidence>
<feature type="transmembrane region" description="Helical" evidence="9">
    <location>
        <begin position="289"/>
        <end position="311"/>
    </location>
</feature>
<organism evidence="12 13">
    <name type="scientific">Frigoriglobus tundricola</name>
    <dbReference type="NCBI Taxonomy" id="2774151"/>
    <lineage>
        <taxon>Bacteria</taxon>
        <taxon>Pseudomonadati</taxon>
        <taxon>Planctomycetota</taxon>
        <taxon>Planctomycetia</taxon>
        <taxon>Gemmatales</taxon>
        <taxon>Gemmataceae</taxon>
        <taxon>Frigoriglobus</taxon>
    </lineage>
</organism>
<dbReference type="InterPro" id="IPR017871">
    <property type="entry name" value="ABC_transporter-like_CS"/>
</dbReference>
<dbReference type="Pfam" id="PF00005">
    <property type="entry name" value="ABC_tran"/>
    <property type="match status" value="1"/>
</dbReference>
<keyword evidence="2" id="KW-0813">Transport</keyword>
<dbReference type="AlphaFoldDB" id="A0A6M5Z4W6"/>
<dbReference type="PANTHER" id="PTHR24221">
    <property type="entry name" value="ATP-BINDING CASSETTE SUB-FAMILY B"/>
    <property type="match status" value="1"/>
</dbReference>
<dbReference type="Gene3D" id="1.20.1560.10">
    <property type="entry name" value="ABC transporter type 1, transmembrane domain"/>
    <property type="match status" value="1"/>
</dbReference>
<keyword evidence="7 9" id="KW-0472">Membrane</keyword>
<dbReference type="InterPro" id="IPR011527">
    <property type="entry name" value="ABC1_TM_dom"/>
</dbReference>
<dbReference type="Gene3D" id="3.40.50.300">
    <property type="entry name" value="P-loop containing nucleotide triphosphate hydrolases"/>
    <property type="match status" value="1"/>
</dbReference>
<evidence type="ECO:0000256" key="2">
    <source>
        <dbReference type="ARBA" id="ARBA00022448"/>
    </source>
</evidence>
<dbReference type="FunFam" id="3.40.50.300:FF:000604">
    <property type="entry name" value="ABC transporter B family member 28"/>
    <property type="match status" value="1"/>
</dbReference>
<dbReference type="SMART" id="SM00382">
    <property type="entry name" value="AAA"/>
    <property type="match status" value="1"/>
</dbReference>
<evidence type="ECO:0000256" key="1">
    <source>
        <dbReference type="ARBA" id="ARBA00004651"/>
    </source>
</evidence>
<dbReference type="InterPro" id="IPR003439">
    <property type="entry name" value="ABC_transporter-like_ATP-bd"/>
</dbReference>
<dbReference type="InterPro" id="IPR027417">
    <property type="entry name" value="P-loop_NTPase"/>
</dbReference>
<dbReference type="SUPFAM" id="SSF52540">
    <property type="entry name" value="P-loop containing nucleoside triphosphate hydrolases"/>
    <property type="match status" value="1"/>
</dbReference>
<keyword evidence="5 12" id="KW-0067">ATP-binding</keyword>
<comment type="subcellular location">
    <subcellularLocation>
        <location evidence="1">Cell membrane</location>
        <topology evidence="1">Multi-pass membrane protein</topology>
    </subcellularLocation>
</comment>
<keyword evidence="4" id="KW-0547">Nucleotide-binding</keyword>
<dbReference type="InterPro" id="IPR036640">
    <property type="entry name" value="ABC1_TM_sf"/>
</dbReference>
<evidence type="ECO:0000256" key="5">
    <source>
        <dbReference type="ARBA" id="ARBA00022840"/>
    </source>
</evidence>
<dbReference type="InterPro" id="IPR039421">
    <property type="entry name" value="Type_1_exporter"/>
</dbReference>
<dbReference type="PANTHER" id="PTHR24221:SF654">
    <property type="entry name" value="ATP-BINDING CASSETTE SUB-FAMILY B MEMBER 6"/>
    <property type="match status" value="1"/>
</dbReference>
<dbReference type="KEGG" id="ftj:FTUN_8151"/>
<dbReference type="GO" id="GO:0016887">
    <property type="term" value="F:ATP hydrolysis activity"/>
    <property type="evidence" value="ECO:0007669"/>
    <property type="project" value="InterPro"/>
</dbReference>
<dbReference type="GO" id="GO:0034040">
    <property type="term" value="F:ATPase-coupled lipid transmembrane transporter activity"/>
    <property type="evidence" value="ECO:0007669"/>
    <property type="project" value="TreeGrafter"/>
</dbReference>
<feature type="transmembrane region" description="Helical" evidence="9">
    <location>
        <begin position="187"/>
        <end position="206"/>
    </location>
</feature>
<dbReference type="CDD" id="cd07346">
    <property type="entry name" value="ABC_6TM_exporters"/>
    <property type="match status" value="1"/>
</dbReference>
<reference evidence="13" key="1">
    <citation type="submission" date="2020-05" db="EMBL/GenBank/DDBJ databases">
        <title>Frigoriglobus tundricola gen. nov., sp. nov., a psychrotolerant cellulolytic planctomycete of the family Gemmataceae with two divergent copies of 16S rRNA gene.</title>
        <authorList>
            <person name="Kulichevskaya I.S."/>
            <person name="Ivanova A.A."/>
            <person name="Naumoff D.G."/>
            <person name="Beletsky A.V."/>
            <person name="Rijpstra W.I.C."/>
            <person name="Sinninghe Damste J.S."/>
            <person name="Mardanov A.V."/>
            <person name="Ravin N.V."/>
            <person name="Dedysh S.N."/>
        </authorList>
    </citation>
    <scope>NUCLEOTIDE SEQUENCE [LARGE SCALE GENOMIC DNA]</scope>
    <source>
        <strain evidence="13">PL17</strain>
    </source>
</reference>
<evidence type="ECO:0000256" key="3">
    <source>
        <dbReference type="ARBA" id="ARBA00022692"/>
    </source>
</evidence>